<comment type="caution">
    <text evidence="2">The sequence shown here is derived from an EMBL/GenBank/DDBJ whole genome shotgun (WGS) entry which is preliminary data.</text>
</comment>
<feature type="region of interest" description="Disordered" evidence="1">
    <location>
        <begin position="86"/>
        <end position="119"/>
    </location>
</feature>
<feature type="compositionally biased region" description="Polar residues" evidence="1">
    <location>
        <begin position="86"/>
        <end position="115"/>
    </location>
</feature>
<gene>
    <name evidence="2" type="ORF">BaRGS_00014099</name>
</gene>
<sequence length="197" mass="21833">MEETQLRRAFQRSVTGARVVAGSVNGTVYRPSALSICFALFQSVYNVGVSHVLHNVILVSKFALNPIHFIYPQSYVGESFKLTISGPQRSAHTGTRRPSNDTNRSSSGLHNTQHAASREREKARIVFYNDGINKRKRERFGHNYQLPALTDTRNISPNRSNLPISAHNVGPVVSVLRSREISCGRPFVGYGGVVGRI</sequence>
<organism evidence="2 3">
    <name type="scientific">Batillaria attramentaria</name>
    <dbReference type="NCBI Taxonomy" id="370345"/>
    <lineage>
        <taxon>Eukaryota</taxon>
        <taxon>Metazoa</taxon>
        <taxon>Spiralia</taxon>
        <taxon>Lophotrochozoa</taxon>
        <taxon>Mollusca</taxon>
        <taxon>Gastropoda</taxon>
        <taxon>Caenogastropoda</taxon>
        <taxon>Sorbeoconcha</taxon>
        <taxon>Cerithioidea</taxon>
        <taxon>Batillariidae</taxon>
        <taxon>Batillaria</taxon>
    </lineage>
</organism>
<accession>A0ABD0L5V4</accession>
<proteinExistence type="predicted"/>
<evidence type="ECO:0000313" key="3">
    <source>
        <dbReference type="Proteomes" id="UP001519460"/>
    </source>
</evidence>
<dbReference type="AlphaFoldDB" id="A0ABD0L5V4"/>
<keyword evidence="3" id="KW-1185">Reference proteome</keyword>
<dbReference type="EMBL" id="JACVVK020000081">
    <property type="protein sequence ID" value="KAK7494701.1"/>
    <property type="molecule type" value="Genomic_DNA"/>
</dbReference>
<protein>
    <submittedName>
        <fullName evidence="2">Uncharacterized protein</fullName>
    </submittedName>
</protein>
<reference evidence="2 3" key="1">
    <citation type="journal article" date="2023" name="Sci. Data">
        <title>Genome assembly of the Korean intertidal mud-creeper Batillaria attramentaria.</title>
        <authorList>
            <person name="Patra A.K."/>
            <person name="Ho P.T."/>
            <person name="Jun S."/>
            <person name="Lee S.J."/>
            <person name="Kim Y."/>
            <person name="Won Y.J."/>
        </authorList>
    </citation>
    <scope>NUCLEOTIDE SEQUENCE [LARGE SCALE GENOMIC DNA]</scope>
    <source>
        <strain evidence="2">Wonlab-2016</strain>
    </source>
</reference>
<evidence type="ECO:0000256" key="1">
    <source>
        <dbReference type="SAM" id="MobiDB-lite"/>
    </source>
</evidence>
<dbReference type="Proteomes" id="UP001519460">
    <property type="component" value="Unassembled WGS sequence"/>
</dbReference>
<name>A0ABD0L5V4_9CAEN</name>
<evidence type="ECO:0000313" key="2">
    <source>
        <dbReference type="EMBL" id="KAK7494701.1"/>
    </source>
</evidence>